<dbReference type="EMBL" id="LN871598">
    <property type="protein sequence ID" value="SJK86598.1"/>
    <property type="molecule type" value="Genomic_DNA"/>
</dbReference>
<keyword evidence="2" id="KW-1185">Reference proteome</keyword>
<organism evidence="1 2">
    <name type="scientific">Babesia microti (strain RI)</name>
    <dbReference type="NCBI Taxonomy" id="1133968"/>
    <lineage>
        <taxon>Eukaryota</taxon>
        <taxon>Sar</taxon>
        <taxon>Alveolata</taxon>
        <taxon>Apicomplexa</taxon>
        <taxon>Aconoidasida</taxon>
        <taxon>Piroplasmida</taxon>
        <taxon>Babesiidae</taxon>
        <taxon>Babesia</taxon>
    </lineage>
</organism>
<dbReference type="AlphaFoldDB" id="A0A1R4AC85"/>
<evidence type="ECO:0000313" key="1">
    <source>
        <dbReference type="EMBL" id="SJK86598.1"/>
    </source>
</evidence>
<dbReference type="OrthoDB" id="418622at2759"/>
<reference evidence="1 2" key="1">
    <citation type="journal article" date="2012" name="Nucleic Acids Res.">
        <title>Sequencing of the smallest Apicomplexan genome from the human pathogen Babesia microti.</title>
        <authorList>
            <person name="Cornillot E."/>
            <person name="Hadj-Kaddour K."/>
            <person name="Dassouli A."/>
            <person name="Noel B."/>
            <person name="Ranwez V."/>
            <person name="Vacherie B."/>
            <person name="Augagneur Y."/>
            <person name="Bres V."/>
            <person name="Duclos A."/>
            <person name="Randazzo S."/>
            <person name="Carcy B."/>
            <person name="Debierre-Grockiego F."/>
            <person name="Delbecq S."/>
            <person name="Moubri-Menage K."/>
            <person name="Shams-Eldin H."/>
            <person name="Usmani-Brown S."/>
            <person name="Bringaud F."/>
            <person name="Wincker P."/>
            <person name="Vivares C.P."/>
            <person name="Schwarz R.T."/>
            <person name="Schetters T.P."/>
            <person name="Krause P.J."/>
            <person name="Gorenflot A."/>
            <person name="Berry V."/>
            <person name="Barbe V."/>
            <person name="Ben Mamoun C."/>
        </authorList>
    </citation>
    <scope>NUCLEOTIDE SEQUENCE [LARGE SCALE GENOMIC DNA]</scope>
    <source>
        <strain evidence="1 2">RI</strain>
    </source>
</reference>
<dbReference type="Proteomes" id="UP000002899">
    <property type="component" value="Chromosome III"/>
</dbReference>
<dbReference type="VEuPathDB" id="PiroplasmaDB:BMR1_03g03760"/>
<reference evidence="1 2" key="3">
    <citation type="journal article" date="2016" name="Sci. Rep.">
        <title>Genome-wide diversity and gene expression profiling of Babesia microti isolates identify polymorphic genes that mediate host-pathogen interactions.</title>
        <authorList>
            <person name="Silva J.C."/>
            <person name="Cornillot E."/>
            <person name="McCracken C."/>
            <person name="Usmani-Brown S."/>
            <person name="Dwivedi A."/>
            <person name="Ifeonu O.O."/>
            <person name="Crabtree J."/>
            <person name="Gotia H.T."/>
            <person name="Virji A.Z."/>
            <person name="Reynes C."/>
            <person name="Colinge J."/>
            <person name="Kumar V."/>
            <person name="Lawres L."/>
            <person name="Pazzi J.E."/>
            <person name="Pablo J.V."/>
            <person name="Hung C."/>
            <person name="Brancato J."/>
            <person name="Kumari P."/>
            <person name="Orvis J."/>
            <person name="Tretina K."/>
            <person name="Chibucos M."/>
            <person name="Ott S."/>
            <person name="Sadzewicz L."/>
            <person name="Sengamalay N."/>
            <person name="Shetty A.C."/>
            <person name="Su Q."/>
            <person name="Tallon L."/>
            <person name="Fraser C.M."/>
            <person name="Frutos R."/>
            <person name="Molina D.M."/>
            <person name="Krause P.J."/>
            <person name="Ben Mamoun C."/>
        </authorList>
    </citation>
    <scope>NUCLEOTIDE SEQUENCE [LARGE SCALE GENOMIC DNA]</scope>
    <source>
        <strain evidence="1 2">RI</strain>
    </source>
</reference>
<evidence type="ECO:0000313" key="2">
    <source>
        <dbReference type="Proteomes" id="UP000002899"/>
    </source>
</evidence>
<dbReference type="GeneID" id="24425399"/>
<proteinExistence type="predicted"/>
<accession>A0A1R4AC85</accession>
<sequence>MVKSSDLTKNELIHILATSKNSKEKNRAFKLLKKFEPNPKKHLDSTFKYGCAQQKTYKIVQSYVCWRCDKAKQAVVKCFWKTSEGVKIICNTCYLNMTQYLDIARAKKETPGLTKNIRPYDGVIT</sequence>
<dbReference type="RefSeq" id="XP_021338737.1">
    <property type="nucleotide sequence ID" value="XM_021482190.1"/>
</dbReference>
<dbReference type="KEGG" id="bmic:BMR1_03g03760"/>
<protein>
    <submittedName>
        <fullName evidence="1">Uncharacterized protein</fullName>
    </submittedName>
</protein>
<reference evidence="1 2" key="2">
    <citation type="journal article" date="2013" name="PLoS ONE">
        <title>Whole genome mapping and re-organization of the nuclear and mitochondrial genomes of Babesia microti isolates.</title>
        <authorList>
            <person name="Cornillot E."/>
            <person name="Dassouli A."/>
            <person name="Garg A."/>
            <person name="Pachikara N."/>
            <person name="Randazzo S."/>
            <person name="Depoix D."/>
            <person name="Carcy B."/>
            <person name="Delbecq S."/>
            <person name="Frutos R."/>
            <person name="Silva J.C."/>
            <person name="Sutton R."/>
            <person name="Krause P.J."/>
            <person name="Mamoun C.B."/>
        </authorList>
    </citation>
    <scope>NUCLEOTIDE SEQUENCE [LARGE SCALE GENOMIC DNA]</scope>
    <source>
        <strain evidence="1 2">RI</strain>
    </source>
</reference>
<name>A0A1R4AC85_BABMR</name>
<gene>
    <name evidence="1" type="ORF">BMR1_03g03760</name>
</gene>